<reference evidence="1" key="1">
    <citation type="journal article" date="2020" name="Stud. Mycol.">
        <title>101 Dothideomycetes genomes: a test case for predicting lifestyles and emergence of pathogens.</title>
        <authorList>
            <person name="Haridas S."/>
            <person name="Albert R."/>
            <person name="Binder M."/>
            <person name="Bloem J."/>
            <person name="Labutti K."/>
            <person name="Salamov A."/>
            <person name="Andreopoulos B."/>
            <person name="Baker S."/>
            <person name="Barry K."/>
            <person name="Bills G."/>
            <person name="Bluhm B."/>
            <person name="Cannon C."/>
            <person name="Castanera R."/>
            <person name="Culley D."/>
            <person name="Daum C."/>
            <person name="Ezra D."/>
            <person name="Gonzalez J."/>
            <person name="Henrissat B."/>
            <person name="Kuo A."/>
            <person name="Liang C."/>
            <person name="Lipzen A."/>
            <person name="Lutzoni F."/>
            <person name="Magnuson J."/>
            <person name="Mondo S."/>
            <person name="Nolan M."/>
            <person name="Ohm R."/>
            <person name="Pangilinan J."/>
            <person name="Park H.-J."/>
            <person name="Ramirez L."/>
            <person name="Alfaro M."/>
            <person name="Sun H."/>
            <person name="Tritt A."/>
            <person name="Yoshinaga Y."/>
            <person name="Zwiers L.-H."/>
            <person name="Turgeon B."/>
            <person name="Goodwin S."/>
            <person name="Spatafora J."/>
            <person name="Crous P."/>
            <person name="Grigoriev I."/>
        </authorList>
    </citation>
    <scope>NUCLEOTIDE SEQUENCE</scope>
    <source>
        <strain evidence="1">ATCC 200398</strain>
    </source>
</reference>
<accession>A0ACB6QDK8</accession>
<dbReference type="EMBL" id="MU003534">
    <property type="protein sequence ID" value="KAF2464693.1"/>
    <property type="molecule type" value="Genomic_DNA"/>
</dbReference>
<protein>
    <submittedName>
        <fullName evidence="1">Uncharacterized protein</fullName>
    </submittedName>
</protein>
<keyword evidence="2" id="KW-1185">Reference proteome</keyword>
<proteinExistence type="predicted"/>
<dbReference type="Proteomes" id="UP000799755">
    <property type="component" value="Unassembled WGS sequence"/>
</dbReference>
<name>A0ACB6QDK8_9PLEO</name>
<evidence type="ECO:0000313" key="2">
    <source>
        <dbReference type="Proteomes" id="UP000799755"/>
    </source>
</evidence>
<gene>
    <name evidence="1" type="ORF">BDR25DRAFT_241689</name>
</gene>
<organism evidence="1 2">
    <name type="scientific">Lindgomyces ingoldianus</name>
    <dbReference type="NCBI Taxonomy" id="673940"/>
    <lineage>
        <taxon>Eukaryota</taxon>
        <taxon>Fungi</taxon>
        <taxon>Dikarya</taxon>
        <taxon>Ascomycota</taxon>
        <taxon>Pezizomycotina</taxon>
        <taxon>Dothideomycetes</taxon>
        <taxon>Pleosporomycetidae</taxon>
        <taxon>Pleosporales</taxon>
        <taxon>Lindgomycetaceae</taxon>
        <taxon>Lindgomyces</taxon>
    </lineage>
</organism>
<comment type="caution">
    <text evidence="1">The sequence shown here is derived from an EMBL/GenBank/DDBJ whole genome shotgun (WGS) entry which is preliminary data.</text>
</comment>
<evidence type="ECO:0000313" key="1">
    <source>
        <dbReference type="EMBL" id="KAF2464693.1"/>
    </source>
</evidence>
<sequence>MASPPSPTFLKQPHRNRSWKQWPLPPLPPDSYQVSNDFELSQYPELEDESLLAWGLKQSELEDSYFRATVTVLQGRGMELKWHYNVDDDYLDAIISVGQFFVNTWKSMFGWLPGNFSIPPRTVRSLRRGGLSGVILRSMYSSEGFWAKMGNQCFLRHGDHGKLASFESSYRYQCGWDTGIAYTQFIRTRHRCRYFCINYPALSMQRLTAYLKQNSALGYRPFFLEALAADECLKEFQRNIGDRRKLLVQHERTKGDKDIDFNTATTALHRLSRDWHTLGQDCQDFYTKLQFLQDAYMKYMRNIQDPKNGWKVDKFSHTDESLEVLKSQCDNFVRWTSVYRDRTNIRINLLFHLANQRESRTSTQIASSSAKIAEQTQRDSSSMITIATVTMFFLPGTFISAILSTTFFDFGPEGLSVSRQWWILPATTIPVMIIVFGVWLGWRYWRFKKKKSDLKLP</sequence>